<keyword evidence="4" id="KW-1185">Reference proteome</keyword>
<dbReference type="SUPFAM" id="SSF49299">
    <property type="entry name" value="PKD domain"/>
    <property type="match status" value="1"/>
</dbReference>
<evidence type="ECO:0000313" key="4">
    <source>
        <dbReference type="Proteomes" id="UP000478546"/>
    </source>
</evidence>
<dbReference type="Pfam" id="PF13585">
    <property type="entry name" value="CHU_C"/>
    <property type="match status" value="1"/>
</dbReference>
<dbReference type="InterPro" id="IPR013783">
    <property type="entry name" value="Ig-like_fold"/>
</dbReference>
<gene>
    <name evidence="3" type="ORF">GWO68_08860</name>
</gene>
<dbReference type="Proteomes" id="UP000478546">
    <property type="component" value="Unassembled WGS sequence"/>
</dbReference>
<dbReference type="RefSeq" id="WP_162346082.1">
    <property type="nucleotide sequence ID" value="NZ_JAAEAA010000009.1"/>
</dbReference>
<organism evidence="3 4">
    <name type="scientific">Pontibacter fetidus</name>
    <dbReference type="NCBI Taxonomy" id="2700082"/>
    <lineage>
        <taxon>Bacteria</taxon>
        <taxon>Pseudomonadati</taxon>
        <taxon>Bacteroidota</taxon>
        <taxon>Cytophagia</taxon>
        <taxon>Cytophagales</taxon>
        <taxon>Hymenobacteraceae</taxon>
        <taxon>Pontibacter</taxon>
    </lineage>
</organism>
<dbReference type="InterPro" id="IPR000601">
    <property type="entry name" value="PKD_dom"/>
</dbReference>
<reference evidence="3 4" key="1">
    <citation type="submission" date="2020-01" db="EMBL/GenBank/DDBJ databases">
        <authorList>
            <person name="Kim M.K."/>
        </authorList>
    </citation>
    <scope>NUCLEOTIDE SEQUENCE [LARGE SCALE GENOMIC DNA]</scope>
    <source>
        <strain evidence="3 4">BT213</strain>
    </source>
</reference>
<dbReference type="NCBIfam" id="TIGR04131">
    <property type="entry name" value="Bac_Flav_CTERM"/>
    <property type="match status" value="1"/>
</dbReference>
<dbReference type="EMBL" id="JAAEAA010000009">
    <property type="protein sequence ID" value="NDK56025.1"/>
    <property type="molecule type" value="Genomic_DNA"/>
</dbReference>
<dbReference type="InterPro" id="IPR026341">
    <property type="entry name" value="T9SS_type_B"/>
</dbReference>
<dbReference type="InterPro" id="IPR035986">
    <property type="entry name" value="PKD_dom_sf"/>
</dbReference>
<feature type="domain" description="PKD" evidence="2">
    <location>
        <begin position="138"/>
        <end position="175"/>
    </location>
</feature>
<name>A0A6B2GYS9_9BACT</name>
<evidence type="ECO:0000259" key="2">
    <source>
        <dbReference type="PROSITE" id="PS50093"/>
    </source>
</evidence>
<dbReference type="Gene3D" id="2.60.40.4070">
    <property type="match status" value="1"/>
</dbReference>
<dbReference type="Pfam" id="PF00801">
    <property type="entry name" value="PKD"/>
    <property type="match status" value="1"/>
</dbReference>
<feature type="signal peptide" evidence="1">
    <location>
        <begin position="1"/>
        <end position="20"/>
    </location>
</feature>
<protein>
    <submittedName>
        <fullName evidence="3">Gliding motility-associated C-terminal domain-containing protein</fullName>
    </submittedName>
</protein>
<proteinExistence type="predicted"/>
<keyword evidence="1" id="KW-0732">Signal</keyword>
<evidence type="ECO:0000313" key="3">
    <source>
        <dbReference type="EMBL" id="NDK56025.1"/>
    </source>
</evidence>
<evidence type="ECO:0000256" key="1">
    <source>
        <dbReference type="SAM" id="SignalP"/>
    </source>
</evidence>
<dbReference type="Gene3D" id="2.60.40.10">
    <property type="entry name" value="Immunoglobulins"/>
    <property type="match status" value="2"/>
</dbReference>
<dbReference type="PROSITE" id="PS50093">
    <property type="entry name" value="PKD"/>
    <property type="match status" value="1"/>
</dbReference>
<feature type="chain" id="PRO_5025378376" evidence="1">
    <location>
        <begin position="21"/>
        <end position="637"/>
    </location>
</feature>
<sequence>MKKHLLLFLVLLLTGFAANAQSRCFKAYDRLGREVTKFCIGERITFRDCAGVDADKEYYDYDKRDGLDFNTPEAKQKYHTFTTAGPVTVTQLGNLNGRTEEFSQTFEVVDTPSPTFTVTACANKTFRFQITDAHYDYYTINFGDGTSSPPITKQNIGNPVTHRYTQAGPHNVKVTGKYVGGFCNSPEATQTINDLPAYTSPVINTLKVQKQDATTGTIDFTFSNLLQGYSYTLKSKTETETNYKPVATIAANQTSYTLANTNTASKTEFILEATDACSTVLPTSNKATIITLTTTGGNEQVTINWQTIAGFFKQYDLYRNGILLQSVAGNSSSYTDTDVSCGQNNCYEIKGITMDGKSTTVSVQSCIAVTSTSTPPAATLLTSFNPQNEIEITLQLPNGQSIKSATYQRSINGAAFKDIANTQQTTISDKLSAISTVCYRATYTNPCDKTAAASALSCPVILTAKLTPEETAQLTWTNYTGFTNGATSYTLEVLDETGGVVRSIKVSGNSYSDQLAAQQEQVFRYRIKATSGSGTVTYSNTQTIKLELALFVPSAFTPNNDGLNDVFEVKGKRFENFSIRIINSAGQVVYTSDNRATGWDGNVNGKLQPAGVYAYEITVSLQDGSTKRRTGTVTLLR</sequence>
<dbReference type="AlphaFoldDB" id="A0A6B2GYS9"/>
<accession>A0A6B2GYS9</accession>
<comment type="caution">
    <text evidence="3">The sequence shown here is derived from an EMBL/GenBank/DDBJ whole genome shotgun (WGS) entry which is preliminary data.</text>
</comment>